<dbReference type="EMBL" id="CP144519">
    <property type="protein sequence ID" value="WWC66803.1"/>
    <property type="molecule type" value="Genomic_DNA"/>
</dbReference>
<dbReference type="PANTHER" id="PTHR23236:SF11">
    <property type="entry name" value="EUKARYOTIC TRANSLATION INITIATION FACTOR 4H"/>
    <property type="match status" value="1"/>
</dbReference>
<keyword evidence="1 2" id="KW-0694">RNA-binding</keyword>
<dbReference type="SMART" id="SM00360">
    <property type="entry name" value="RRM"/>
    <property type="match status" value="1"/>
</dbReference>
<feature type="region of interest" description="Disordered" evidence="3">
    <location>
        <begin position="143"/>
        <end position="525"/>
    </location>
</feature>
<organism evidence="5 6">
    <name type="scientific">Kwoniella pini CBS 10737</name>
    <dbReference type="NCBI Taxonomy" id="1296096"/>
    <lineage>
        <taxon>Eukaryota</taxon>
        <taxon>Fungi</taxon>
        <taxon>Dikarya</taxon>
        <taxon>Basidiomycota</taxon>
        <taxon>Agaricomycotina</taxon>
        <taxon>Tremellomycetes</taxon>
        <taxon>Tremellales</taxon>
        <taxon>Cryptococcaceae</taxon>
        <taxon>Kwoniella</taxon>
    </lineage>
</organism>
<dbReference type="PANTHER" id="PTHR23236">
    <property type="entry name" value="EUKARYOTIC TRANSLATION INITIATION FACTOR 4B/4H"/>
    <property type="match status" value="1"/>
</dbReference>
<dbReference type="PROSITE" id="PS50102">
    <property type="entry name" value="RRM"/>
    <property type="match status" value="1"/>
</dbReference>
<dbReference type="Gene3D" id="3.30.70.330">
    <property type="match status" value="1"/>
</dbReference>
<proteinExistence type="predicted"/>
<dbReference type="RefSeq" id="XP_019014535.2">
    <property type="nucleotide sequence ID" value="XM_019152397.2"/>
</dbReference>
<feature type="compositionally biased region" description="Basic and acidic residues" evidence="3">
    <location>
        <begin position="478"/>
        <end position="487"/>
    </location>
</feature>
<feature type="domain" description="RRM" evidence="4">
    <location>
        <begin position="75"/>
        <end position="151"/>
    </location>
</feature>
<dbReference type="GO" id="GO:0005730">
    <property type="term" value="C:nucleolus"/>
    <property type="evidence" value="ECO:0007669"/>
    <property type="project" value="TreeGrafter"/>
</dbReference>
<protein>
    <recommendedName>
        <fullName evidence="4">RRM domain-containing protein</fullName>
    </recommendedName>
</protein>
<dbReference type="KEGG" id="kpin:30168987"/>
<reference evidence="5" key="2">
    <citation type="submission" date="2024-02" db="EMBL/GenBank/DDBJ databases">
        <title>Comparative genomics of Cryptococcus and Kwoniella reveals pathogenesis evolution and contrasting modes of karyotype evolution via chromosome fusion or intercentromeric recombination.</title>
        <authorList>
            <person name="Coelho M.A."/>
            <person name="David-Palma M."/>
            <person name="Shea T."/>
            <person name="Bowers K."/>
            <person name="McGinley-Smith S."/>
            <person name="Mohammad A.W."/>
            <person name="Gnirke A."/>
            <person name="Yurkov A.M."/>
            <person name="Nowrousian M."/>
            <person name="Sun S."/>
            <person name="Cuomo C.A."/>
            <person name="Heitman J."/>
        </authorList>
    </citation>
    <scope>NUCLEOTIDE SEQUENCE</scope>
    <source>
        <strain evidence="5">CBS 10737</strain>
    </source>
</reference>
<dbReference type="SUPFAM" id="SSF54928">
    <property type="entry name" value="RNA-binding domain, RBD"/>
    <property type="match status" value="1"/>
</dbReference>
<feature type="region of interest" description="Disordered" evidence="3">
    <location>
        <begin position="1"/>
        <end position="71"/>
    </location>
</feature>
<dbReference type="Pfam" id="PF00076">
    <property type="entry name" value="RRM_1"/>
    <property type="match status" value="1"/>
</dbReference>
<evidence type="ECO:0000313" key="6">
    <source>
        <dbReference type="Proteomes" id="UP000094020"/>
    </source>
</evidence>
<evidence type="ECO:0000259" key="4">
    <source>
        <dbReference type="PROSITE" id="PS50102"/>
    </source>
</evidence>
<dbReference type="GO" id="GO:0003723">
    <property type="term" value="F:RNA binding"/>
    <property type="evidence" value="ECO:0007669"/>
    <property type="project" value="UniProtKB-UniRule"/>
</dbReference>
<feature type="compositionally biased region" description="Low complexity" evidence="3">
    <location>
        <begin position="353"/>
        <end position="371"/>
    </location>
</feature>
<name>A0AAJ8MMI3_9TREE</name>
<evidence type="ECO:0000313" key="5">
    <source>
        <dbReference type="EMBL" id="WWC66803.1"/>
    </source>
</evidence>
<evidence type="ECO:0000256" key="2">
    <source>
        <dbReference type="PROSITE-ProRule" id="PRU00176"/>
    </source>
</evidence>
<feature type="compositionally biased region" description="Basic and acidic residues" evidence="3">
    <location>
        <begin position="381"/>
        <end position="425"/>
    </location>
</feature>
<feature type="compositionally biased region" description="Basic and acidic residues" evidence="3">
    <location>
        <begin position="217"/>
        <end position="230"/>
    </location>
</feature>
<dbReference type="AlphaFoldDB" id="A0AAJ8MMI3"/>
<evidence type="ECO:0000256" key="3">
    <source>
        <dbReference type="SAM" id="MobiDB-lite"/>
    </source>
</evidence>
<sequence length="555" mass="59605">MALSDFFNDSAAGGGSWADDMDFPSAPAARADTGPKKGEPGYLDSMPDRAARTSTNFPGAPSQREELPLPTVPPFTAFVGNLSYEPDLEDAVRDFFTDLNPLSYRILKDQDGKYKGFGYVEFPSQDTLKEALGRTGAQLQGRTIRVSVADAPTNRREPTAAEESSQWRRATPLAAREAPIPARRTSSFAPSEPGPDRDWGAARGARFTPAPPAPANDFRRDSSGAGRLREPPTPTAADEVDQWRSNKPLAEAKAGPRDLPPHTRGGPASGQSSPGLADTENTWSRGTKVRTPAAEVPPARSPVQPATEERDWRSARGTPATSQPGSADGESPKQPPAPLERRRLQLAPRSVPATPSTASIESESPSSKSSIFGNAKPVDSAAREAIADAKLAQKEEERKKAREVEIAKKKEEDEKAKAFAEERLNSIKAAQQKAEAQVSGKPQPPQQQRQNSGQGGQRHPPKQQQHAQSKPAHPSRKASTEAPKKDDDGFESVSHTRKGSQNSQQQQSNASTVPKRDATTRPAFSFAAAARAEGGFVEGDEDIEEAAKGVEEVKI</sequence>
<dbReference type="InterPro" id="IPR000504">
    <property type="entry name" value="RRM_dom"/>
</dbReference>
<feature type="compositionally biased region" description="Polar residues" evidence="3">
    <location>
        <begin position="269"/>
        <end position="285"/>
    </location>
</feature>
<gene>
    <name evidence="5" type="ORF">I206_100709</name>
</gene>
<keyword evidence="6" id="KW-1185">Reference proteome</keyword>
<accession>A0AAJ8MMI3</accession>
<dbReference type="InterPro" id="IPR035979">
    <property type="entry name" value="RBD_domain_sf"/>
</dbReference>
<feature type="compositionally biased region" description="Low complexity" evidence="3">
    <location>
        <begin position="500"/>
        <end position="509"/>
    </location>
</feature>
<dbReference type="InterPro" id="IPR012677">
    <property type="entry name" value="Nucleotide-bd_a/b_plait_sf"/>
</dbReference>
<dbReference type="Proteomes" id="UP000094020">
    <property type="component" value="Chromosome 1"/>
</dbReference>
<reference evidence="5" key="1">
    <citation type="submission" date="2013-07" db="EMBL/GenBank/DDBJ databases">
        <authorList>
            <consortium name="The Broad Institute Genome Sequencing Platform"/>
            <person name="Cuomo C."/>
            <person name="Litvintseva A."/>
            <person name="Chen Y."/>
            <person name="Heitman J."/>
            <person name="Sun S."/>
            <person name="Springer D."/>
            <person name="Dromer F."/>
            <person name="Young S.K."/>
            <person name="Zeng Q."/>
            <person name="Gargeya S."/>
            <person name="Fitzgerald M."/>
            <person name="Abouelleil A."/>
            <person name="Alvarado L."/>
            <person name="Berlin A.M."/>
            <person name="Chapman S.B."/>
            <person name="Dewar J."/>
            <person name="Goldberg J."/>
            <person name="Griggs A."/>
            <person name="Gujja S."/>
            <person name="Hansen M."/>
            <person name="Howarth C."/>
            <person name="Imamovic A."/>
            <person name="Larimer J."/>
            <person name="McCowan C."/>
            <person name="Murphy C."/>
            <person name="Pearson M."/>
            <person name="Priest M."/>
            <person name="Roberts A."/>
            <person name="Saif S."/>
            <person name="Shea T."/>
            <person name="Sykes S."/>
            <person name="Wortman J."/>
            <person name="Nusbaum C."/>
            <person name="Birren B."/>
        </authorList>
    </citation>
    <scope>NUCLEOTIDE SEQUENCE</scope>
    <source>
        <strain evidence="5">CBS 10737</strain>
    </source>
</reference>
<evidence type="ECO:0000256" key="1">
    <source>
        <dbReference type="ARBA" id="ARBA00022884"/>
    </source>
</evidence>
<dbReference type="GeneID" id="30168987"/>